<dbReference type="Proteomes" id="UP000228896">
    <property type="component" value="Unassembled WGS sequence"/>
</dbReference>
<name>A0A2M7DKA4_9BACT</name>
<dbReference type="Pfam" id="PF02575">
    <property type="entry name" value="YbaB_DNA_bd"/>
    <property type="match status" value="1"/>
</dbReference>
<protein>
    <recommendedName>
        <fullName evidence="3">Nucleoid-associated protein, YbaB/EbfC family</fullName>
    </recommendedName>
</protein>
<accession>A0A2M7DKA4</accession>
<dbReference type="SUPFAM" id="SSF82607">
    <property type="entry name" value="YbaB-like"/>
    <property type="match status" value="1"/>
</dbReference>
<evidence type="ECO:0000313" key="1">
    <source>
        <dbReference type="EMBL" id="PIV50209.1"/>
    </source>
</evidence>
<proteinExistence type="predicted"/>
<organism evidence="1 2">
    <name type="scientific">Candidatus Falkowbacteria bacterium CG02_land_8_20_14_3_00_36_14</name>
    <dbReference type="NCBI Taxonomy" id="1974560"/>
    <lineage>
        <taxon>Bacteria</taxon>
        <taxon>Candidatus Falkowiibacteriota</taxon>
    </lineage>
</organism>
<comment type="caution">
    <text evidence="1">The sequence shown here is derived from an EMBL/GenBank/DDBJ whole genome shotgun (WGS) entry which is preliminary data.</text>
</comment>
<reference evidence="2" key="1">
    <citation type="submission" date="2017-09" db="EMBL/GenBank/DDBJ databases">
        <title>Depth-based differentiation of microbial function through sediment-hosted aquifers and enrichment of novel symbionts in the deep terrestrial subsurface.</title>
        <authorList>
            <person name="Probst A.J."/>
            <person name="Ladd B."/>
            <person name="Jarett J.K."/>
            <person name="Geller-Mcgrath D.E."/>
            <person name="Sieber C.M.K."/>
            <person name="Emerson J.B."/>
            <person name="Anantharaman K."/>
            <person name="Thomas B.C."/>
            <person name="Malmstrom R."/>
            <person name="Stieglmeier M."/>
            <person name="Klingl A."/>
            <person name="Woyke T."/>
            <person name="Ryan C.M."/>
            <person name="Banfield J.F."/>
        </authorList>
    </citation>
    <scope>NUCLEOTIDE SEQUENCE [LARGE SCALE GENOMIC DNA]</scope>
</reference>
<dbReference type="Gene3D" id="3.30.1310.10">
    <property type="entry name" value="Nucleoid-associated protein YbaB-like domain"/>
    <property type="match status" value="1"/>
</dbReference>
<dbReference type="InterPro" id="IPR004401">
    <property type="entry name" value="YbaB/EbfC"/>
</dbReference>
<evidence type="ECO:0000313" key="2">
    <source>
        <dbReference type="Proteomes" id="UP000228896"/>
    </source>
</evidence>
<dbReference type="GO" id="GO:0003677">
    <property type="term" value="F:DNA binding"/>
    <property type="evidence" value="ECO:0007669"/>
    <property type="project" value="InterPro"/>
</dbReference>
<evidence type="ECO:0008006" key="3">
    <source>
        <dbReference type="Google" id="ProtNLM"/>
    </source>
</evidence>
<dbReference type="InterPro" id="IPR036894">
    <property type="entry name" value="YbaB-like_sf"/>
</dbReference>
<sequence length="90" mass="9868">MFNKLKHLKNLRNKAKAIQNTLALESTTVAKGGVNITMNGNMEITAITINPDLAIASLEGILKDIINDTIKKTQKLMAQKMQEMGGLPNF</sequence>
<gene>
    <name evidence="1" type="ORF">COS18_05725</name>
</gene>
<dbReference type="EMBL" id="PETS01000146">
    <property type="protein sequence ID" value="PIV50209.1"/>
    <property type="molecule type" value="Genomic_DNA"/>
</dbReference>
<dbReference type="AlphaFoldDB" id="A0A2M7DKA4"/>